<reference evidence="5" key="2">
    <citation type="submission" date="2016-06" db="UniProtKB">
        <authorList>
            <consortium name="WormBaseParasite"/>
        </authorList>
    </citation>
    <scope>IDENTIFICATION</scope>
</reference>
<dbReference type="Proteomes" id="UP000050741">
    <property type="component" value="Unassembled WGS sequence"/>
</dbReference>
<protein>
    <submittedName>
        <fullName evidence="5">EGF-like domain-containing protein</fullName>
    </submittedName>
</protein>
<evidence type="ECO:0000313" key="4">
    <source>
        <dbReference type="Proteomes" id="UP000050741"/>
    </source>
</evidence>
<evidence type="ECO:0000256" key="2">
    <source>
        <dbReference type="SAM" id="SignalP"/>
    </source>
</evidence>
<keyword evidence="2" id="KW-0732">Signal</keyword>
<comment type="caution">
    <text evidence="1">Lacks conserved residue(s) required for the propagation of feature annotation.</text>
</comment>
<keyword evidence="4" id="KW-1185">Reference proteome</keyword>
<dbReference type="InterPro" id="IPR000742">
    <property type="entry name" value="EGF"/>
</dbReference>
<feature type="domain" description="EGF-like" evidence="3">
    <location>
        <begin position="30"/>
        <end position="69"/>
    </location>
</feature>
<sequence length="74" mass="8237">MEGTSERSASILEANLSFFVLRLTLAIVVWPSQCQVGCLNGGVCAFQREDPAQQKCICLIGIWEGDRCERKGRF</sequence>
<dbReference type="AlphaFoldDB" id="A0A183C475"/>
<dbReference type="WBParaSite" id="GPLIN_000766900">
    <property type="protein sequence ID" value="GPLIN_000766900"/>
    <property type="gene ID" value="GPLIN_000766900"/>
</dbReference>
<dbReference type="Gene3D" id="2.10.25.10">
    <property type="entry name" value="Laminin"/>
    <property type="match status" value="1"/>
</dbReference>
<reference evidence="4" key="1">
    <citation type="submission" date="2014-05" db="EMBL/GenBank/DDBJ databases">
        <title>The genome and life-stage specific transcriptomes of Globodera pallida elucidate key aspects of plant parasitism by a cyst nematode.</title>
        <authorList>
            <person name="Cotton J.A."/>
            <person name="Lilley C.J."/>
            <person name="Jones L.M."/>
            <person name="Kikuchi T."/>
            <person name="Reid A.J."/>
            <person name="Thorpe P."/>
            <person name="Tsai I.J."/>
            <person name="Beasley H."/>
            <person name="Blok V."/>
            <person name="Cock P.J.A."/>
            <person name="Van den Akker S.E."/>
            <person name="Holroyd N."/>
            <person name="Hunt M."/>
            <person name="Mantelin S."/>
            <person name="Naghra H."/>
            <person name="Pain A."/>
            <person name="Palomares-Rius J.E."/>
            <person name="Zarowiecki M."/>
            <person name="Berriman M."/>
            <person name="Jones J.T."/>
            <person name="Urwin P.E."/>
        </authorList>
    </citation>
    <scope>NUCLEOTIDE SEQUENCE [LARGE SCALE GENOMIC DNA]</scope>
    <source>
        <strain evidence="4">Lindley</strain>
    </source>
</reference>
<organism evidence="4 5">
    <name type="scientific">Globodera pallida</name>
    <name type="common">Potato cyst nematode worm</name>
    <name type="synonym">Heterodera pallida</name>
    <dbReference type="NCBI Taxonomy" id="36090"/>
    <lineage>
        <taxon>Eukaryota</taxon>
        <taxon>Metazoa</taxon>
        <taxon>Ecdysozoa</taxon>
        <taxon>Nematoda</taxon>
        <taxon>Chromadorea</taxon>
        <taxon>Rhabditida</taxon>
        <taxon>Tylenchina</taxon>
        <taxon>Tylenchomorpha</taxon>
        <taxon>Tylenchoidea</taxon>
        <taxon>Heteroderidae</taxon>
        <taxon>Heteroderinae</taxon>
        <taxon>Globodera</taxon>
    </lineage>
</organism>
<evidence type="ECO:0000259" key="3">
    <source>
        <dbReference type="PROSITE" id="PS50026"/>
    </source>
</evidence>
<feature type="signal peptide" evidence="2">
    <location>
        <begin position="1"/>
        <end position="34"/>
    </location>
</feature>
<dbReference type="PROSITE" id="PS50026">
    <property type="entry name" value="EGF_3"/>
    <property type="match status" value="1"/>
</dbReference>
<evidence type="ECO:0000256" key="1">
    <source>
        <dbReference type="PROSITE-ProRule" id="PRU00076"/>
    </source>
</evidence>
<feature type="chain" id="PRO_5008147038" evidence="2">
    <location>
        <begin position="35"/>
        <end position="74"/>
    </location>
</feature>
<evidence type="ECO:0000313" key="5">
    <source>
        <dbReference type="WBParaSite" id="GPLIN_000766900"/>
    </source>
</evidence>
<accession>A0A183C475</accession>
<keyword evidence="1" id="KW-1015">Disulfide bond</keyword>
<name>A0A183C475_GLOPA</name>
<feature type="disulfide bond" evidence="1">
    <location>
        <begin position="34"/>
        <end position="44"/>
    </location>
</feature>
<proteinExistence type="predicted"/>
<keyword evidence="1" id="KW-0245">EGF-like domain</keyword>